<name>A0ABV6LYP9_9ACTN</name>
<keyword evidence="4" id="KW-1185">Reference proteome</keyword>
<feature type="compositionally biased region" description="Low complexity" evidence="1">
    <location>
        <begin position="169"/>
        <end position="179"/>
    </location>
</feature>
<accession>A0ABV6LYP9</accession>
<protein>
    <submittedName>
        <fullName evidence="3">NUDIX hydrolase</fullName>
    </submittedName>
</protein>
<reference evidence="3 4" key="1">
    <citation type="submission" date="2024-09" db="EMBL/GenBank/DDBJ databases">
        <authorList>
            <person name="Sun Q."/>
            <person name="Mori K."/>
        </authorList>
    </citation>
    <scope>NUCLEOTIDE SEQUENCE [LARGE SCALE GENOMIC DNA]</scope>
    <source>
        <strain evidence="3 4">TBRC 3947</strain>
    </source>
</reference>
<dbReference type="SUPFAM" id="SSF55811">
    <property type="entry name" value="Nudix"/>
    <property type="match status" value="1"/>
</dbReference>
<dbReference type="Proteomes" id="UP001589867">
    <property type="component" value="Unassembled WGS sequence"/>
</dbReference>
<dbReference type="Gene3D" id="3.90.79.10">
    <property type="entry name" value="Nucleoside Triphosphate Pyrophosphohydrolase"/>
    <property type="match status" value="1"/>
</dbReference>
<evidence type="ECO:0000256" key="1">
    <source>
        <dbReference type="SAM" id="MobiDB-lite"/>
    </source>
</evidence>
<gene>
    <name evidence="3" type="ORF">ACFFIA_07680</name>
</gene>
<keyword evidence="3" id="KW-0378">Hydrolase</keyword>
<evidence type="ECO:0000259" key="2">
    <source>
        <dbReference type="PROSITE" id="PS51462"/>
    </source>
</evidence>
<feature type="region of interest" description="Disordered" evidence="1">
    <location>
        <begin position="1"/>
        <end position="27"/>
    </location>
</feature>
<comment type="caution">
    <text evidence="3">The sequence shown here is derived from an EMBL/GenBank/DDBJ whole genome shotgun (WGS) entry which is preliminary data.</text>
</comment>
<feature type="region of interest" description="Disordered" evidence="1">
    <location>
        <begin position="153"/>
        <end position="179"/>
    </location>
</feature>
<dbReference type="InterPro" id="IPR015797">
    <property type="entry name" value="NUDIX_hydrolase-like_dom_sf"/>
</dbReference>
<evidence type="ECO:0000313" key="4">
    <source>
        <dbReference type="Proteomes" id="UP001589867"/>
    </source>
</evidence>
<proteinExistence type="predicted"/>
<feature type="domain" description="Nudix hydrolase" evidence="2">
    <location>
        <begin position="13"/>
        <end position="151"/>
    </location>
</feature>
<dbReference type="GO" id="GO:0016787">
    <property type="term" value="F:hydrolase activity"/>
    <property type="evidence" value="ECO:0007669"/>
    <property type="project" value="UniProtKB-KW"/>
</dbReference>
<evidence type="ECO:0000313" key="3">
    <source>
        <dbReference type="EMBL" id="MFC0527536.1"/>
    </source>
</evidence>
<dbReference type="Pfam" id="PF00293">
    <property type="entry name" value="NUDIX"/>
    <property type="match status" value="1"/>
</dbReference>
<dbReference type="RefSeq" id="WP_377247633.1">
    <property type="nucleotide sequence ID" value="NZ_JBHLUH010000009.1"/>
</dbReference>
<dbReference type="EMBL" id="JBHLUH010000009">
    <property type="protein sequence ID" value="MFC0527536.1"/>
    <property type="molecule type" value="Genomic_DNA"/>
</dbReference>
<dbReference type="InterPro" id="IPR000086">
    <property type="entry name" value="NUDIX_hydrolase_dom"/>
</dbReference>
<sequence length="179" mass="19332">MESRAGGQRWLVSWHPPEVEPAGRPHGAAGACVAGDRLVLISHDGTHWGFPAGRPDGDESAEETLRREVWEEACARVETARLLGHARSECVAGHEAGLVLVRSYWRAEVEVLPWRPRFEIAHRRLVPAAEAAGHVRDPDPVGTRIAQRALLEAALAAPPDEDDTPPGRPGARGAPAHDS</sequence>
<dbReference type="PROSITE" id="PS51462">
    <property type="entry name" value="NUDIX"/>
    <property type="match status" value="1"/>
</dbReference>
<organism evidence="3 4">
    <name type="scientific">Phytohabitans kaempferiae</name>
    <dbReference type="NCBI Taxonomy" id="1620943"/>
    <lineage>
        <taxon>Bacteria</taxon>
        <taxon>Bacillati</taxon>
        <taxon>Actinomycetota</taxon>
        <taxon>Actinomycetes</taxon>
        <taxon>Micromonosporales</taxon>
        <taxon>Micromonosporaceae</taxon>
    </lineage>
</organism>